<dbReference type="InterPro" id="IPR036388">
    <property type="entry name" value="WH-like_DNA-bd_sf"/>
</dbReference>
<dbReference type="Gene3D" id="1.10.10.10">
    <property type="entry name" value="Winged helix-like DNA-binding domain superfamily/Winged helix DNA-binding domain"/>
    <property type="match status" value="1"/>
</dbReference>
<dbReference type="Proteomes" id="UP000003423">
    <property type="component" value="Unassembled WGS sequence"/>
</dbReference>
<gene>
    <name evidence="2" type="ORF">BD31_I1772</name>
</gene>
<reference evidence="2 3" key="1">
    <citation type="journal article" date="2012" name="J. Bacteriol.">
        <title>Genome sequence of "Candidatus Nitrosopumilus salaria" BD31, an ammonia-oxidizing archaeon from the San Francisco Bay estuary.</title>
        <authorList>
            <person name="Mosier A.C."/>
            <person name="Allen E.E."/>
            <person name="Kim M."/>
            <person name="Ferriera S."/>
            <person name="Francis C.A."/>
        </authorList>
    </citation>
    <scope>NUCLEOTIDE SEQUENCE [LARGE SCALE GENOMIC DNA]</scope>
    <source>
        <strain evidence="2 3">BD31</strain>
    </source>
</reference>
<dbReference type="CDD" id="cd00090">
    <property type="entry name" value="HTH_ARSR"/>
    <property type="match status" value="1"/>
</dbReference>
<protein>
    <submittedName>
        <fullName evidence="2">Transcriptional regulator, ArsR family</fullName>
    </submittedName>
</protein>
<evidence type="ECO:0000313" key="3">
    <source>
        <dbReference type="Proteomes" id="UP000003423"/>
    </source>
</evidence>
<dbReference type="RefSeq" id="WP_008300869.1">
    <property type="nucleotide sequence ID" value="NZ_AEXL02000131.1"/>
</dbReference>
<organism evidence="2 3">
    <name type="scientific">Candidatus Nitrosopumilus salarius BD31</name>
    <dbReference type="NCBI Taxonomy" id="859350"/>
    <lineage>
        <taxon>Archaea</taxon>
        <taxon>Nitrososphaerota</taxon>
        <taxon>Nitrososphaeria</taxon>
        <taxon>Nitrosopumilales</taxon>
        <taxon>Nitrosopumilaceae</taxon>
        <taxon>Nitrosopumilus</taxon>
    </lineage>
</organism>
<sequence length="112" mass="13315">MEESEDIISVLSDEQSKEIIKVLSKTELTIQQMSNLLNIPQSTTYRKVRKLEELKIIKKTKVVRTLEGLDESYYKNWIYEIVVTFRDGVLSYTLEHVKMEDKIVRLWQKFSD</sequence>
<feature type="domain" description="HTH arsR-type" evidence="1">
    <location>
        <begin position="17"/>
        <end position="59"/>
    </location>
</feature>
<dbReference type="AlphaFoldDB" id="I3D0Q7"/>
<name>I3D0Q7_9ARCH</name>
<keyword evidence="3" id="KW-1185">Reference proteome</keyword>
<dbReference type="SUPFAM" id="SSF46785">
    <property type="entry name" value="Winged helix' DNA-binding domain"/>
    <property type="match status" value="1"/>
</dbReference>
<proteinExistence type="predicted"/>
<evidence type="ECO:0000259" key="1">
    <source>
        <dbReference type="Pfam" id="PF01022"/>
    </source>
</evidence>
<comment type="caution">
    <text evidence="2">The sequence shown here is derived from an EMBL/GenBank/DDBJ whole genome shotgun (WGS) entry which is preliminary data.</text>
</comment>
<accession>I3D0Q7</accession>
<dbReference type="PATRIC" id="fig|859350.6.peg.1639"/>
<dbReference type="InterPro" id="IPR011991">
    <property type="entry name" value="ArsR-like_HTH"/>
</dbReference>
<dbReference type="InterPro" id="IPR001845">
    <property type="entry name" value="HTH_ArsR_DNA-bd_dom"/>
</dbReference>
<dbReference type="Pfam" id="PF01022">
    <property type="entry name" value="HTH_5"/>
    <property type="match status" value="1"/>
</dbReference>
<evidence type="ECO:0000313" key="2">
    <source>
        <dbReference type="EMBL" id="EIJ65300.1"/>
    </source>
</evidence>
<dbReference type="EMBL" id="AEXL02000131">
    <property type="protein sequence ID" value="EIJ65300.1"/>
    <property type="molecule type" value="Genomic_DNA"/>
</dbReference>
<dbReference type="OrthoDB" id="199042at2157"/>
<dbReference type="InterPro" id="IPR036390">
    <property type="entry name" value="WH_DNA-bd_sf"/>
</dbReference>